<evidence type="ECO:0000256" key="5">
    <source>
        <dbReference type="ARBA" id="ARBA00022840"/>
    </source>
</evidence>
<dbReference type="EC" id="2.7.4.23" evidence="6"/>
<evidence type="ECO:0000256" key="3">
    <source>
        <dbReference type="ARBA" id="ARBA00022679"/>
    </source>
</evidence>
<dbReference type="AlphaFoldDB" id="A0A0D7KCB4"/>
<evidence type="ECO:0000313" key="8">
    <source>
        <dbReference type="EMBL" id="KJA12036.1"/>
    </source>
</evidence>
<proteinExistence type="inferred from homology"/>
<dbReference type="GO" id="GO:0019634">
    <property type="term" value="P:organic phosphonate metabolic process"/>
    <property type="evidence" value="ECO:0007669"/>
    <property type="project" value="UniProtKB-UniRule"/>
</dbReference>
<protein>
    <recommendedName>
        <fullName evidence="6">Ribose 1,5-bisphosphate phosphokinase PhnN</fullName>
        <ecNumber evidence="6">2.7.4.23</ecNumber>
    </recommendedName>
    <alternativeName>
        <fullName evidence="6">Ribose 1,5-bisphosphokinase</fullName>
    </alternativeName>
</protein>
<dbReference type="HAMAP" id="MF_00836">
    <property type="entry name" value="PhnN"/>
    <property type="match status" value="1"/>
</dbReference>
<dbReference type="UniPathway" id="UPA00087">
    <property type="reaction ID" value="UER00175"/>
</dbReference>
<dbReference type="InterPro" id="IPR012699">
    <property type="entry name" value="PhnN"/>
</dbReference>
<comment type="catalytic activity">
    <reaction evidence="1 6">
        <text>alpha-D-ribose 1,5-bisphosphate + ATP = 5-phospho-alpha-D-ribose 1-diphosphate + ADP</text>
        <dbReference type="Rhea" id="RHEA:20109"/>
        <dbReference type="ChEBI" id="CHEBI:30616"/>
        <dbReference type="ChEBI" id="CHEBI:58017"/>
        <dbReference type="ChEBI" id="CHEBI:68688"/>
        <dbReference type="ChEBI" id="CHEBI:456216"/>
        <dbReference type="EC" id="2.7.4.23"/>
    </reaction>
</comment>
<evidence type="ECO:0000256" key="2">
    <source>
        <dbReference type="ARBA" id="ARBA00005069"/>
    </source>
</evidence>
<feature type="domain" description="Guanylate kinase-like" evidence="7">
    <location>
        <begin position="1"/>
        <end position="176"/>
    </location>
</feature>
<dbReference type="GO" id="GO:0006015">
    <property type="term" value="P:5-phosphoribose 1-diphosphate biosynthetic process"/>
    <property type="evidence" value="ECO:0007669"/>
    <property type="project" value="UniProtKB-UniRule"/>
</dbReference>
<dbReference type="GO" id="GO:0033863">
    <property type="term" value="F:ribose 1,5-bisphosphate phosphokinase activity"/>
    <property type="evidence" value="ECO:0007669"/>
    <property type="project" value="UniProtKB-UniRule"/>
</dbReference>
<feature type="binding site" evidence="6">
    <location>
        <begin position="2"/>
        <end position="9"/>
    </location>
    <ligand>
        <name>ATP</name>
        <dbReference type="ChEBI" id="CHEBI:30616"/>
    </ligand>
</feature>
<comment type="similarity">
    <text evidence="6">Belongs to the ribose 1,5-bisphosphokinase family.</text>
</comment>
<dbReference type="SUPFAM" id="SSF52540">
    <property type="entry name" value="P-loop containing nucleoside triphosphate hydrolases"/>
    <property type="match status" value="1"/>
</dbReference>
<dbReference type="Gene3D" id="3.40.50.300">
    <property type="entry name" value="P-loop containing nucleotide triphosphate hydrolases"/>
    <property type="match status" value="1"/>
</dbReference>
<evidence type="ECO:0000256" key="4">
    <source>
        <dbReference type="ARBA" id="ARBA00022741"/>
    </source>
</evidence>
<dbReference type="GO" id="GO:0005524">
    <property type="term" value="F:ATP binding"/>
    <property type="evidence" value="ECO:0007669"/>
    <property type="project" value="UniProtKB-KW"/>
</dbReference>
<comment type="caution">
    <text evidence="8">The sequence shown here is derived from an EMBL/GenBank/DDBJ whole genome shotgun (WGS) entry which is preliminary data.</text>
</comment>
<dbReference type="InterPro" id="IPR008144">
    <property type="entry name" value="Guanylate_kin-like_dom"/>
</dbReference>
<dbReference type="NCBIfam" id="TIGR02322">
    <property type="entry name" value="phosphon_PhnN"/>
    <property type="match status" value="1"/>
</dbReference>
<dbReference type="EMBL" id="JXYQ01000008">
    <property type="protein sequence ID" value="KJA12036.1"/>
    <property type="molecule type" value="Genomic_DNA"/>
</dbReference>
<dbReference type="OrthoDB" id="341217at2"/>
<evidence type="ECO:0000259" key="7">
    <source>
        <dbReference type="PROSITE" id="PS50052"/>
    </source>
</evidence>
<organism evidence="8 9">
    <name type="scientific">Acidovorax temperans</name>
    <dbReference type="NCBI Taxonomy" id="80878"/>
    <lineage>
        <taxon>Bacteria</taxon>
        <taxon>Pseudomonadati</taxon>
        <taxon>Pseudomonadota</taxon>
        <taxon>Betaproteobacteria</taxon>
        <taxon>Burkholderiales</taxon>
        <taxon>Comamonadaceae</taxon>
        <taxon>Acidovorax</taxon>
    </lineage>
</organism>
<comment type="pathway">
    <text evidence="2 6">Metabolic intermediate biosynthesis; 5-phospho-alpha-D-ribose 1-diphosphate biosynthesis; 5-phospho-alpha-D-ribose 1-diphosphate from D-ribose 5-phosphate (route II): step 3/3.</text>
</comment>
<name>A0A0D7KCB4_9BURK</name>
<dbReference type="STRING" id="80878.RP29_02485"/>
<dbReference type="Proteomes" id="UP000032566">
    <property type="component" value="Unassembled WGS sequence"/>
</dbReference>
<keyword evidence="5 6" id="KW-0067">ATP-binding</keyword>
<keyword evidence="9" id="KW-1185">Reference proteome</keyword>
<keyword evidence="3 6" id="KW-0808">Transferase</keyword>
<sequence length="183" mass="20060">MGPSGAGKDSLLGWLRQHLPPTSPLHWAQRTISRPLQQSHARGTEQYESVCPATFAALRSEQAFALHWDANGLGYGVRHAQLAPLAQGRWVLVNGSRAHLPQALATFEHLLPVHITASPAVLRERLLARGRETPDEVEARVQRAQAFEPPRGLAHIEIHNDSTLEKAGQQLLATLQQAPGWPA</sequence>
<evidence type="ECO:0000313" key="9">
    <source>
        <dbReference type="Proteomes" id="UP000032566"/>
    </source>
</evidence>
<dbReference type="PROSITE" id="PS50052">
    <property type="entry name" value="GUANYLATE_KINASE_2"/>
    <property type="match status" value="1"/>
</dbReference>
<comment type="function">
    <text evidence="6">Catalyzes the phosphorylation of ribose 1,5-bisphosphate to 5-phospho-D-ribosyl alpha-1-diphosphate (PRPP).</text>
</comment>
<gene>
    <name evidence="6" type="primary">phnN</name>
    <name evidence="8" type="ORF">RP29_02485</name>
</gene>
<reference evidence="8 9" key="1">
    <citation type="submission" date="2014-12" db="EMBL/GenBank/DDBJ databases">
        <title>Isolation of bacteria from lake water.</title>
        <authorList>
            <person name="Sheng K.-Y."/>
            <person name="Chin P.-S."/>
            <person name="Chan K.-G."/>
            <person name="Tan G.S."/>
        </authorList>
    </citation>
    <scope>NUCLEOTIDE SEQUENCE [LARGE SCALE GENOMIC DNA]</scope>
    <source>
        <strain evidence="8 9">KY4</strain>
    </source>
</reference>
<evidence type="ECO:0000256" key="1">
    <source>
        <dbReference type="ARBA" id="ARBA00000373"/>
    </source>
</evidence>
<keyword evidence="4 6" id="KW-0547">Nucleotide-binding</keyword>
<dbReference type="PATRIC" id="fig|80878.5.peg.3810"/>
<accession>A0A0D7KCB4</accession>
<dbReference type="InterPro" id="IPR027417">
    <property type="entry name" value="P-loop_NTPase"/>
</dbReference>
<evidence type="ECO:0000256" key="6">
    <source>
        <dbReference type="HAMAP-Rule" id="MF_00836"/>
    </source>
</evidence>